<reference evidence="1" key="1">
    <citation type="journal article" date="2015" name="Nature">
        <title>Complex archaea that bridge the gap between prokaryotes and eukaryotes.</title>
        <authorList>
            <person name="Spang A."/>
            <person name="Saw J.H."/>
            <person name="Jorgensen S.L."/>
            <person name="Zaremba-Niedzwiedzka K."/>
            <person name="Martijn J."/>
            <person name="Lind A.E."/>
            <person name="van Eijk R."/>
            <person name="Schleper C."/>
            <person name="Guy L."/>
            <person name="Ettema T.J."/>
        </authorList>
    </citation>
    <scope>NUCLEOTIDE SEQUENCE</scope>
</reference>
<gene>
    <name evidence="1" type="ORF">LCGC14_1788180</name>
</gene>
<proteinExistence type="predicted"/>
<sequence length="59" mass="6897">MDKLDEAILEQGRRVNRLQRQHNDEGLPFWIVQKAVGHLNGLYLAQRIIKVEEKLTADE</sequence>
<accession>A0A0F9J881</accession>
<dbReference type="EMBL" id="LAZR01017034">
    <property type="protein sequence ID" value="KKM02066.1"/>
    <property type="molecule type" value="Genomic_DNA"/>
</dbReference>
<dbReference type="AlphaFoldDB" id="A0A0F9J881"/>
<organism evidence="1">
    <name type="scientific">marine sediment metagenome</name>
    <dbReference type="NCBI Taxonomy" id="412755"/>
    <lineage>
        <taxon>unclassified sequences</taxon>
        <taxon>metagenomes</taxon>
        <taxon>ecological metagenomes</taxon>
    </lineage>
</organism>
<comment type="caution">
    <text evidence="1">The sequence shown here is derived from an EMBL/GenBank/DDBJ whole genome shotgun (WGS) entry which is preliminary data.</text>
</comment>
<name>A0A0F9J881_9ZZZZ</name>
<protein>
    <submittedName>
        <fullName evidence="1">Uncharacterized protein</fullName>
    </submittedName>
</protein>
<evidence type="ECO:0000313" key="1">
    <source>
        <dbReference type="EMBL" id="KKM02066.1"/>
    </source>
</evidence>